<dbReference type="SUPFAM" id="SSF47336">
    <property type="entry name" value="ACP-like"/>
    <property type="match status" value="1"/>
</dbReference>
<dbReference type="GO" id="GO:0006633">
    <property type="term" value="P:fatty acid biosynthetic process"/>
    <property type="evidence" value="ECO:0007669"/>
    <property type="project" value="InterPro"/>
</dbReference>
<dbReference type="SUPFAM" id="SSF52151">
    <property type="entry name" value="FabD/lysophospholipase-like"/>
    <property type="match status" value="1"/>
</dbReference>
<dbReference type="GO" id="GO:0004312">
    <property type="term" value="F:fatty acid synthase activity"/>
    <property type="evidence" value="ECO:0007669"/>
    <property type="project" value="TreeGrafter"/>
</dbReference>
<dbReference type="Pfam" id="PF02801">
    <property type="entry name" value="Ketoacyl-synt_C"/>
    <property type="match status" value="1"/>
</dbReference>
<evidence type="ECO:0000259" key="6">
    <source>
        <dbReference type="PROSITE" id="PS52004"/>
    </source>
</evidence>
<evidence type="ECO:0000313" key="8">
    <source>
        <dbReference type="EMBL" id="KAK3100448.1"/>
    </source>
</evidence>
<dbReference type="Pfam" id="PF00550">
    <property type="entry name" value="PP-binding"/>
    <property type="match status" value="1"/>
</dbReference>
<dbReference type="InterPro" id="IPR032821">
    <property type="entry name" value="PKS_assoc"/>
</dbReference>
<feature type="domain" description="Carrier" evidence="5">
    <location>
        <begin position="1985"/>
        <end position="2067"/>
    </location>
</feature>
<evidence type="ECO:0000256" key="2">
    <source>
        <dbReference type="ARBA" id="ARBA00022553"/>
    </source>
</evidence>
<dbReference type="InterPro" id="IPR018201">
    <property type="entry name" value="Ketoacyl_synth_AS"/>
</dbReference>
<dbReference type="InterPro" id="IPR014031">
    <property type="entry name" value="Ketoacyl_synth_C"/>
</dbReference>
<dbReference type="InterPro" id="IPR036736">
    <property type="entry name" value="ACP-like_sf"/>
</dbReference>
<feature type="active site" description="Proton acceptor; for dehydratase activity" evidence="4">
    <location>
        <position position="918"/>
    </location>
</feature>
<protein>
    <submittedName>
        <fullName evidence="8">Uncharacterized protein</fullName>
    </submittedName>
</protein>
<dbReference type="PANTHER" id="PTHR43775:SF37">
    <property type="entry name" value="SI:DKEY-61P9.11"/>
    <property type="match status" value="1"/>
</dbReference>
<feature type="region of interest" description="C-terminal hotdog fold" evidence="4">
    <location>
        <begin position="1020"/>
        <end position="1162"/>
    </location>
</feature>
<dbReference type="PROSITE" id="PS00606">
    <property type="entry name" value="KS3_1"/>
    <property type="match status" value="1"/>
</dbReference>
<dbReference type="PANTHER" id="PTHR43775">
    <property type="entry name" value="FATTY ACID SYNTHASE"/>
    <property type="match status" value="1"/>
</dbReference>
<feature type="active site" description="Proton donor; for dehydratase activity" evidence="4">
    <location>
        <position position="1081"/>
    </location>
</feature>
<organism evidence="8 9">
    <name type="scientific">Pinctada imbricata</name>
    <name type="common">Atlantic pearl-oyster</name>
    <name type="synonym">Pinctada martensii</name>
    <dbReference type="NCBI Taxonomy" id="66713"/>
    <lineage>
        <taxon>Eukaryota</taxon>
        <taxon>Metazoa</taxon>
        <taxon>Spiralia</taxon>
        <taxon>Lophotrochozoa</taxon>
        <taxon>Mollusca</taxon>
        <taxon>Bivalvia</taxon>
        <taxon>Autobranchia</taxon>
        <taxon>Pteriomorphia</taxon>
        <taxon>Pterioida</taxon>
        <taxon>Pterioidea</taxon>
        <taxon>Pteriidae</taxon>
        <taxon>Pinctada</taxon>
    </lineage>
</organism>
<dbReference type="InterPro" id="IPR036291">
    <property type="entry name" value="NAD(P)-bd_dom_sf"/>
</dbReference>
<feature type="domain" description="Ketosynthase family 3 (KS3)" evidence="6">
    <location>
        <begin position="3"/>
        <end position="427"/>
    </location>
</feature>
<evidence type="ECO:0000256" key="3">
    <source>
        <dbReference type="ARBA" id="ARBA00022679"/>
    </source>
</evidence>
<evidence type="ECO:0000313" key="9">
    <source>
        <dbReference type="Proteomes" id="UP001186944"/>
    </source>
</evidence>
<dbReference type="InterPro" id="IPR042104">
    <property type="entry name" value="PKS_dehydratase_sf"/>
</dbReference>
<evidence type="ECO:0000259" key="5">
    <source>
        <dbReference type="PROSITE" id="PS50075"/>
    </source>
</evidence>
<proteinExistence type="predicted"/>
<dbReference type="InterPro" id="IPR014030">
    <property type="entry name" value="Ketoacyl_synth_N"/>
</dbReference>
<dbReference type="InterPro" id="IPR016035">
    <property type="entry name" value="Acyl_Trfase/lysoPLipase"/>
</dbReference>
<dbReference type="Gene3D" id="3.10.129.110">
    <property type="entry name" value="Polyketide synthase dehydratase"/>
    <property type="match status" value="1"/>
</dbReference>
<dbReference type="Gene3D" id="3.40.47.10">
    <property type="match status" value="1"/>
</dbReference>
<dbReference type="SMART" id="SM00825">
    <property type="entry name" value="PKS_KS"/>
    <property type="match status" value="1"/>
</dbReference>
<dbReference type="Gene3D" id="3.40.50.720">
    <property type="entry name" value="NAD(P)-binding Rossmann-like Domain"/>
    <property type="match status" value="1"/>
</dbReference>
<dbReference type="InterPro" id="IPR009081">
    <property type="entry name" value="PP-bd_ACP"/>
</dbReference>
<keyword evidence="1" id="KW-0596">Phosphopantetheine</keyword>
<dbReference type="InterPro" id="IPR057326">
    <property type="entry name" value="KR_dom"/>
</dbReference>
<dbReference type="Proteomes" id="UP001186944">
    <property type="component" value="Unassembled WGS sequence"/>
</dbReference>
<dbReference type="SMART" id="SM00827">
    <property type="entry name" value="PKS_AT"/>
    <property type="match status" value="1"/>
</dbReference>
<accession>A0AA88Y8M9</accession>
<dbReference type="SUPFAM" id="SSF51735">
    <property type="entry name" value="NAD(P)-binding Rossmann-fold domains"/>
    <property type="match status" value="1"/>
</dbReference>
<name>A0AA88Y8M9_PINIB</name>
<dbReference type="Gene3D" id="3.30.559.10">
    <property type="entry name" value="Chloramphenicol acetyltransferase-like domain"/>
    <property type="match status" value="1"/>
</dbReference>
<comment type="caution">
    <text evidence="8">The sequence shown here is derived from an EMBL/GenBank/DDBJ whole genome shotgun (WGS) entry which is preliminary data.</text>
</comment>
<dbReference type="InterPro" id="IPR016036">
    <property type="entry name" value="Malonyl_transacylase_ACP-bd"/>
</dbReference>
<dbReference type="SMART" id="SM00822">
    <property type="entry name" value="PKS_KR"/>
    <property type="match status" value="1"/>
</dbReference>
<dbReference type="InterPro" id="IPR020841">
    <property type="entry name" value="PKS_Beta-ketoAc_synthase_dom"/>
</dbReference>
<dbReference type="Gene3D" id="1.10.1200.10">
    <property type="entry name" value="ACP-like"/>
    <property type="match status" value="1"/>
</dbReference>
<feature type="domain" description="PKS/mFAS DH" evidence="7">
    <location>
        <begin position="879"/>
        <end position="1162"/>
    </location>
</feature>
<dbReference type="Pfam" id="PF00698">
    <property type="entry name" value="Acyl_transf_1"/>
    <property type="match status" value="1"/>
</dbReference>
<dbReference type="Gene3D" id="3.30.559.30">
    <property type="entry name" value="Nonribosomal peptide synthetase, condensation domain"/>
    <property type="match status" value="1"/>
</dbReference>
<dbReference type="SUPFAM" id="SSF55048">
    <property type="entry name" value="Probable ACP-binding domain of malonyl-CoA ACP transacylase"/>
    <property type="match status" value="1"/>
</dbReference>
<feature type="region of interest" description="N-terminal hotdog fold" evidence="4">
    <location>
        <begin position="879"/>
        <end position="1005"/>
    </location>
</feature>
<dbReference type="Pfam" id="PF16197">
    <property type="entry name" value="KAsynt_C_assoc"/>
    <property type="match status" value="1"/>
</dbReference>
<dbReference type="SUPFAM" id="SSF53901">
    <property type="entry name" value="Thiolase-like"/>
    <property type="match status" value="1"/>
</dbReference>
<keyword evidence="3" id="KW-0808">Transferase</keyword>
<sequence>MDGNEIVIVGYGGKFPGADNCEEFWRLLKNGENHVKDIPNHRWNTDAFYHEDYKEPGKTYVRKAGLIEGHDEWDNKMFQISDVEAARMDPQQRYTLDCVHMALENGGITRNEINGSNTGVFIGAMNDDYKAAINEDLKETNNYTLTGCAQSIIAARVSYVFNLLGPSMSIDTACSSSLVAIHTAIQAIKSGDCSMAICGGVSSILHPDMFIPLTKARMVSPTGQSQAFSINADGYARGEGCGVVILMSLRQALKDGREIVAAIYTGVNQDGRTTTPITAPSGQQQISLLQSVYTSHNINPSNIGYIEAHGTGTPKGDPIEANALGHFFRNSNDERIKPIKIGSVKTNIGHLESAAGVAGIIKVLLMMKNRSFVPSLHFNVANPKIDFPKYNFEVSKRTEEWETRTCKWACVNSFGFGGTNSHAIIKEYTQSDNAIDTKSSPSSTKVPFAITAENKESLKQSINLVLQHVTSGYWNLEELAFTSTVRRHFFKFRILSFTDSIGDLTKQLQNQLESLEKVQPVSVNKPNVVFVFCGVGTTYTGMCSELLRSERIFRETILNIDKILKKFTSWSIYEHLEQQRNVDDPFIAHLSIFGCQIALSELWKSWGILPNAVVGQSVGEVAAAFAAGAISLDCAVKIIYHRSAILSKKTMGTMAVALNIDIDEVQNMCEEIGNVSIAVYISKTACTLSGDSAAIETLKTTIGKKGYKEAMVKHLNVNCAYHSEFVESASIEVEEALLGICGETPNVKLVSTVTGKTAVDDDFTSAYYWKKNVREPVRFYEGVVECEMPNATNIFVEIGPTTVLSAHFKSLFHSEQCFCLPSIKKNSNVNVIYSTLSELFRIGIDPRFRPMFEMQFKNSILPRYVPTKAKILFESDIRKQKSGGVVPRNATHLFVKNLEEGLYRVEISPEKTPFVYEHVVSGAIVLPGAFYVEVALQIGMDMLKTTSNRVCVSANFVRPVNLSKGKPTFLEATVLKAGKDMFKIELKKREHLVSKSLVSLHDSGNGKQFMDFQKLIKVCRKEKSSNEIYSTLKNLGFEYGVDIRILGNAVKNESHCVVKMQLSDKILEGIHQTNIHPAILDGLLQTLGVMQSEDDKRELLPGGIRHLVLHRHPEKHMIAVAQATSKDEKGVHYNLFLLNTQGSIIAGIHDFWVTFVASSREKDLRYSLSLQPIQSLMQSGKTTDLPRKVTLLCYTIGEYEKYEELKETENMSILWMNDLADLDTLQRKIRSEIHTSDVLVFLSNGKLTNVSDQPERLFEQSLSNTQTLLDICKVLAEEEQRIPLVVMTYCTQPLGEHCGEHTVNLFGAELWGFTRCIQKENVFLRDPISITLIDIHSLSQSKDIPTPSLVLWHLQSVPGMTEYSELILCGNSIYSSELYLENIHDKHLYRQTTLDKQSLVEFRTTDNDLNRIIVLSRRGKDIQRSPNTVLVKIHSFTLHEEAMYPRSPFESENPFDDSIGTSQIGKNILTFEILGNLHGSSKVSDSLRPSVIGCFPMTVSNVQQIPKSCLCSSEEIPFYSPGLLITSVLLNALRQFINPNDSVMVIIEDENSREHKMLQHILWNKVAVIDWRQAGSTLSTQCSKVVILTYLTVTELSNMVHRMKNLTSIISYNFLIDVDLRRFLLEKASSIDLKVVEEDVCLSKAYLAKTMPHIFNLLKAENKHFAKYSKLRSSLFQCKGVSIENLVSPTNGKMLVTSETLFCKDACYVIIGGTTGLGWEVAKFLANNEAGVLVSISRSKPDISKLQDVEKLKQEYACQFETIQADVTKIEELQTAFDKISLTFRRPIKGIFQGAGILKDSLFQKMSNESLSSVMMPKVLGTWNLHLISLKHDLDYFVMHSSMTSVIGNPGQCNYAAGNSFMDTLAHFRRKNGLCAQCINWGPLTVGMVKDSNIDEFLRKAGYIPLEKDEILSCFAEMCLQDHIQMTYGRFEWQVIAKDLSSSSLQNVRNKFRGLIRGGIQTHKKKYESELHQQNESFEALFVGIPKSEWKHRITELVLEITSDVFALDKTQINADTQFRFLNIDSMLAMTFSNTIEDKTNNKIPIVYLLSDEATVSSVSDMILEKLSASPTRNIPEESPDSQNDKTNERVRFLDGAMTPFEKKSYDAFLANPNDPSLFIFVDLEVSHNLANPELWREMLNSLHQRYPVLRTVYHPNADNTKYRVKKEVLDHAGIIVDFNEVPVAALAHETRFPKDLHLYSFDPERHLPLRTFYAHDGSQCILRFVFNHLSMDLTSISILMREINYSISNKHLHLTENHDVISLFEKKLDKERNEFESFWRKEIPEESLNMSLSSEDVILSPHHIRFIKLQIDPTKILRLREFLEEQGCTLFHFVVTAYQLLLQNKLKYQRSVTMATVDMRIHFRELKETVCRFTNSIPLFLEVHDTNSAFKHILRENSSHIIQCIENSLLPFEEISKYVGGTSSSKMFLHQVIMDDISQLYSLTQSDEYSVKIKRVISGNHYSETVLYIWYDNVKNGLTLELAYSTRALTDDYAHELLGKLVQSIDSFLDNQQVSVKEMFDKTPETLITKLQNDESHTETTYESIKSACLKDGGNYEEDNIMIKGKQ</sequence>
<dbReference type="CDD" id="cd00833">
    <property type="entry name" value="PKS"/>
    <property type="match status" value="1"/>
</dbReference>
<dbReference type="InterPro" id="IPR049552">
    <property type="entry name" value="PKS_DH_N"/>
</dbReference>
<dbReference type="Pfam" id="PF21089">
    <property type="entry name" value="PKS_DH_N"/>
    <property type="match status" value="1"/>
</dbReference>
<evidence type="ECO:0000259" key="7">
    <source>
        <dbReference type="PROSITE" id="PS52019"/>
    </source>
</evidence>
<dbReference type="Pfam" id="PF00109">
    <property type="entry name" value="ketoacyl-synt"/>
    <property type="match status" value="1"/>
</dbReference>
<dbReference type="PROSITE" id="PS50075">
    <property type="entry name" value="CARRIER"/>
    <property type="match status" value="1"/>
</dbReference>
<dbReference type="InterPro" id="IPR023213">
    <property type="entry name" value="CAT-like_dom_sf"/>
</dbReference>
<reference evidence="8" key="1">
    <citation type="submission" date="2019-08" db="EMBL/GenBank/DDBJ databases">
        <title>The improved chromosome-level genome for the pearl oyster Pinctada fucata martensii using PacBio sequencing and Hi-C.</title>
        <authorList>
            <person name="Zheng Z."/>
        </authorList>
    </citation>
    <scope>NUCLEOTIDE SEQUENCE</scope>
    <source>
        <strain evidence="8">ZZ-2019</strain>
        <tissue evidence="8">Adductor muscle</tissue>
    </source>
</reference>
<dbReference type="InterPro" id="IPR013968">
    <property type="entry name" value="PKS_KR"/>
</dbReference>
<dbReference type="GO" id="GO:0004315">
    <property type="term" value="F:3-oxoacyl-[acyl-carrier-protein] synthase activity"/>
    <property type="evidence" value="ECO:0007669"/>
    <property type="project" value="InterPro"/>
</dbReference>
<dbReference type="PROSITE" id="PS52004">
    <property type="entry name" value="KS3_2"/>
    <property type="match status" value="1"/>
</dbReference>
<dbReference type="InterPro" id="IPR014043">
    <property type="entry name" value="Acyl_transferase_dom"/>
</dbReference>
<gene>
    <name evidence="8" type="ORF">FSP39_020073</name>
</gene>
<dbReference type="InterPro" id="IPR001227">
    <property type="entry name" value="Ac_transferase_dom_sf"/>
</dbReference>
<dbReference type="InterPro" id="IPR049900">
    <property type="entry name" value="PKS_mFAS_DH"/>
</dbReference>
<dbReference type="InterPro" id="IPR049551">
    <property type="entry name" value="PKS_DH_C"/>
</dbReference>
<dbReference type="EMBL" id="VSWD01000006">
    <property type="protein sequence ID" value="KAK3100448.1"/>
    <property type="molecule type" value="Genomic_DNA"/>
</dbReference>
<evidence type="ECO:0000256" key="4">
    <source>
        <dbReference type="PROSITE-ProRule" id="PRU01363"/>
    </source>
</evidence>
<keyword evidence="9" id="KW-1185">Reference proteome</keyword>
<dbReference type="SUPFAM" id="SSF52777">
    <property type="entry name" value="CoA-dependent acyltransferases"/>
    <property type="match status" value="2"/>
</dbReference>
<evidence type="ECO:0000256" key="1">
    <source>
        <dbReference type="ARBA" id="ARBA00022450"/>
    </source>
</evidence>
<dbReference type="PROSITE" id="PS52019">
    <property type="entry name" value="PKS_MFAS_DH"/>
    <property type="match status" value="1"/>
</dbReference>
<dbReference type="InterPro" id="IPR050091">
    <property type="entry name" value="PKS_NRPS_Biosynth_Enz"/>
</dbReference>
<dbReference type="Pfam" id="PF14765">
    <property type="entry name" value="PS-DH"/>
    <property type="match status" value="1"/>
</dbReference>
<dbReference type="Pfam" id="PF08659">
    <property type="entry name" value="KR"/>
    <property type="match status" value="1"/>
</dbReference>
<keyword evidence="2" id="KW-0597">Phosphoprotein</keyword>
<dbReference type="InterPro" id="IPR016039">
    <property type="entry name" value="Thiolase-like"/>
</dbReference>
<dbReference type="Gene3D" id="3.40.366.10">
    <property type="entry name" value="Malonyl-Coenzyme A Acyl Carrier Protein, domain 2"/>
    <property type="match status" value="1"/>
</dbReference>